<dbReference type="PROSITE" id="PS00893">
    <property type="entry name" value="NUDIX_BOX"/>
    <property type="match status" value="1"/>
</dbReference>
<evidence type="ECO:0000256" key="4">
    <source>
        <dbReference type="ARBA" id="ARBA00022801"/>
    </source>
</evidence>
<feature type="transmembrane region" description="Helical" evidence="6">
    <location>
        <begin position="245"/>
        <end position="267"/>
    </location>
</feature>
<dbReference type="GO" id="GO:0046872">
    <property type="term" value="F:metal ion binding"/>
    <property type="evidence" value="ECO:0007669"/>
    <property type="project" value="UniProtKB-KW"/>
</dbReference>
<dbReference type="Gene3D" id="3.90.79.10">
    <property type="entry name" value="Nucleoside Triphosphate Pyrophosphohydrolase"/>
    <property type="match status" value="1"/>
</dbReference>
<organism evidence="9 10">
    <name type="scientific">Vibrio maritimus</name>
    <dbReference type="NCBI Taxonomy" id="990268"/>
    <lineage>
        <taxon>Bacteria</taxon>
        <taxon>Pseudomonadati</taxon>
        <taxon>Pseudomonadota</taxon>
        <taxon>Gammaproteobacteria</taxon>
        <taxon>Vibrionales</taxon>
        <taxon>Vibrionaceae</taxon>
        <taxon>Vibrio</taxon>
    </lineage>
</organism>
<reference evidence="9 10" key="2">
    <citation type="submission" date="2014-09" db="EMBL/GenBank/DDBJ databases">
        <authorList>
            <consortium name="NBRP consortium"/>
            <person name="Sawabe T."/>
            <person name="Meirelles P."/>
            <person name="Nakanishi M."/>
            <person name="Sayaka M."/>
            <person name="Hattori M."/>
            <person name="Ohkuma M."/>
        </authorList>
    </citation>
    <scope>NUCLEOTIDE SEQUENCE [LARGE SCALE GENOMIC DNA]</scope>
    <source>
        <strain evidence="10">JCM19235</strain>
    </source>
</reference>
<dbReference type="STRING" id="990268.JCM19235_2544"/>
<keyword evidence="6" id="KW-1133">Transmembrane helix</keyword>
<proteinExistence type="inferred from homology"/>
<comment type="similarity">
    <text evidence="2">Belongs to the Nudix hydrolase family.</text>
</comment>
<name>A0A090RV16_9VIBR</name>
<keyword evidence="7" id="KW-0732">Signal</keyword>
<dbReference type="InterPro" id="IPR020084">
    <property type="entry name" value="NUDIX_hydrolase_CS"/>
</dbReference>
<keyword evidence="3" id="KW-0479">Metal-binding</keyword>
<feature type="transmembrane region" description="Helical" evidence="6">
    <location>
        <begin position="363"/>
        <end position="381"/>
    </location>
</feature>
<gene>
    <name evidence="9" type="ORF">JCM19235_2544</name>
</gene>
<comment type="cofactor">
    <cofactor evidence="1">
        <name>Mg(2+)</name>
        <dbReference type="ChEBI" id="CHEBI:18420"/>
    </cofactor>
</comment>
<dbReference type="Proteomes" id="UP000029228">
    <property type="component" value="Unassembled WGS sequence"/>
</dbReference>
<keyword evidence="5" id="KW-0460">Magnesium</keyword>
<dbReference type="CDD" id="cd01610">
    <property type="entry name" value="PAP2_like"/>
    <property type="match status" value="1"/>
</dbReference>
<keyword evidence="6" id="KW-0472">Membrane</keyword>
<dbReference type="PANTHER" id="PTHR43758:SF8">
    <property type="entry name" value="8-OXO-DGTP DIPHOSPHATASE YTKD-RELATED"/>
    <property type="match status" value="1"/>
</dbReference>
<evidence type="ECO:0000256" key="3">
    <source>
        <dbReference type="ARBA" id="ARBA00022723"/>
    </source>
</evidence>
<dbReference type="EMBL" id="BBMR01000003">
    <property type="protein sequence ID" value="GAL19121.1"/>
    <property type="molecule type" value="Genomic_DNA"/>
</dbReference>
<dbReference type="CDD" id="cd02883">
    <property type="entry name" value="NUDIX_Hydrolase"/>
    <property type="match status" value="1"/>
</dbReference>
<evidence type="ECO:0000256" key="2">
    <source>
        <dbReference type="ARBA" id="ARBA00005582"/>
    </source>
</evidence>
<feature type="transmembrane region" description="Helical" evidence="6">
    <location>
        <begin position="481"/>
        <end position="502"/>
    </location>
</feature>
<feature type="transmembrane region" description="Helical" evidence="6">
    <location>
        <begin position="274"/>
        <end position="292"/>
    </location>
</feature>
<evidence type="ECO:0000256" key="5">
    <source>
        <dbReference type="ARBA" id="ARBA00022842"/>
    </source>
</evidence>
<sequence length="513" mass="57137">MTQFLSHWFYLCLFALFTANLSFASQPKVNSNTSQEVTSKDLAASIQNQSDTALKPLDPSIRGSLCVVRSDNRILLVHEIITGKWSLPGGTIENNEDPRLTAQRETWEEAGLVVDVGQELGRTDKAVFFECHVESAIIAYEASSYTNGLELPIYFAPHFGVEVRSASLVQPKAVPVSEYRYPSQWPLVQEMYSHASNQPLQFVDNLIDAAPKIHQIELGWLSSAQDMMAQASESVRDVVIFGGRILYVIVQPLFLIAFLPLFIWLWGRHFTAQLMFAVTATSLFILVAKQGFGFPVPHAYLPSINYTERSGYSFPDLLIANWVSISAIVISQIQARYRAAFITVFVVISFILVFYQFISGGAFLSDMLAGAFLGSLVGWHFIRHALSLAVSEDYTFTRTRVWFILTAVAVALVFIWPFPSFLSWLALCLGMLLFALASSVCSPRSKMCLRELLTSLFIILGVLLVYFQLEAAVSHSGIGSLLLHVLVIPVLIIVPAVVMILFRKRESATGVKR</sequence>
<dbReference type="AlphaFoldDB" id="A0A090RV16"/>
<evidence type="ECO:0000259" key="8">
    <source>
        <dbReference type="PROSITE" id="PS51462"/>
    </source>
</evidence>
<dbReference type="SUPFAM" id="SSF55811">
    <property type="entry name" value="Nudix"/>
    <property type="match status" value="1"/>
</dbReference>
<feature type="transmembrane region" description="Helical" evidence="6">
    <location>
        <begin position="337"/>
        <end position="357"/>
    </location>
</feature>
<evidence type="ECO:0000256" key="6">
    <source>
        <dbReference type="SAM" id="Phobius"/>
    </source>
</evidence>
<feature type="transmembrane region" description="Helical" evidence="6">
    <location>
        <begin position="312"/>
        <end position="330"/>
    </location>
</feature>
<keyword evidence="4" id="KW-0378">Hydrolase</keyword>
<keyword evidence="10" id="KW-1185">Reference proteome</keyword>
<dbReference type="PANTHER" id="PTHR43758">
    <property type="entry name" value="7,8-DIHYDRO-8-OXOGUANINE TRIPHOSPHATASE"/>
    <property type="match status" value="1"/>
</dbReference>
<feature type="transmembrane region" description="Helical" evidence="6">
    <location>
        <begin position="452"/>
        <end position="469"/>
    </location>
</feature>
<dbReference type="InterPro" id="IPR015797">
    <property type="entry name" value="NUDIX_hydrolase-like_dom_sf"/>
</dbReference>
<accession>A0A090RV16</accession>
<feature type="signal peptide" evidence="7">
    <location>
        <begin position="1"/>
        <end position="24"/>
    </location>
</feature>
<feature type="transmembrane region" description="Helical" evidence="6">
    <location>
        <begin position="424"/>
        <end position="440"/>
    </location>
</feature>
<feature type="transmembrane region" description="Helical" evidence="6">
    <location>
        <begin position="401"/>
        <end position="418"/>
    </location>
</feature>
<dbReference type="Pfam" id="PF00293">
    <property type="entry name" value="NUDIX"/>
    <property type="match status" value="1"/>
</dbReference>
<evidence type="ECO:0000313" key="9">
    <source>
        <dbReference type="EMBL" id="GAL19121.1"/>
    </source>
</evidence>
<comment type="caution">
    <text evidence="9">The sequence shown here is derived from an EMBL/GenBank/DDBJ whole genome shotgun (WGS) entry which is preliminary data.</text>
</comment>
<reference evidence="9 10" key="1">
    <citation type="submission" date="2014-09" db="EMBL/GenBank/DDBJ databases">
        <title>Vibrio maritimus JCM 19235. (C45) whole genome shotgun sequence.</title>
        <authorList>
            <person name="Sawabe T."/>
            <person name="Meirelles P."/>
            <person name="Nakanishi M."/>
            <person name="Sayaka M."/>
            <person name="Hattori M."/>
            <person name="Ohkuma M."/>
        </authorList>
    </citation>
    <scope>NUCLEOTIDE SEQUENCE [LARGE SCALE GENOMIC DNA]</scope>
    <source>
        <strain evidence="10">JCM19235</strain>
    </source>
</reference>
<evidence type="ECO:0000256" key="1">
    <source>
        <dbReference type="ARBA" id="ARBA00001946"/>
    </source>
</evidence>
<evidence type="ECO:0000313" key="10">
    <source>
        <dbReference type="Proteomes" id="UP000029228"/>
    </source>
</evidence>
<dbReference type="PROSITE" id="PS51462">
    <property type="entry name" value="NUDIX"/>
    <property type="match status" value="1"/>
</dbReference>
<evidence type="ECO:0000256" key="7">
    <source>
        <dbReference type="SAM" id="SignalP"/>
    </source>
</evidence>
<keyword evidence="6" id="KW-0812">Transmembrane</keyword>
<dbReference type="InterPro" id="IPR000086">
    <property type="entry name" value="NUDIX_hydrolase_dom"/>
</dbReference>
<dbReference type="GO" id="GO:0016818">
    <property type="term" value="F:hydrolase activity, acting on acid anhydrides, in phosphorus-containing anhydrides"/>
    <property type="evidence" value="ECO:0007669"/>
    <property type="project" value="TreeGrafter"/>
</dbReference>
<dbReference type="GO" id="GO:0005737">
    <property type="term" value="C:cytoplasm"/>
    <property type="evidence" value="ECO:0007669"/>
    <property type="project" value="TreeGrafter"/>
</dbReference>
<protein>
    <submittedName>
        <fullName evidence="9">Membrane-associated phospholipid phosphatase</fullName>
    </submittedName>
</protein>
<feature type="domain" description="Nudix hydrolase" evidence="8">
    <location>
        <begin position="59"/>
        <end position="192"/>
    </location>
</feature>
<feature type="chain" id="PRO_5001862741" evidence="7">
    <location>
        <begin position="25"/>
        <end position="513"/>
    </location>
</feature>